<dbReference type="InterPro" id="IPR003887">
    <property type="entry name" value="LEM_dom"/>
</dbReference>
<comment type="caution">
    <text evidence="4">The sequence shown here is derived from an EMBL/GenBank/DDBJ whole genome shotgun (WGS) entry which is preliminary data.</text>
</comment>
<feature type="transmembrane region" description="Helical" evidence="2">
    <location>
        <begin position="134"/>
        <end position="155"/>
    </location>
</feature>
<gene>
    <name evidence="4" type="ORF">T11_13872</name>
</gene>
<sequence>MAKKSVNPEDDDMLLRELREHGIKSGPVTDSTRELYLKKLAAVIASMNLDVKIKQDQEEQRLAEQIKNENRMEGSETVRTFEDDDPFRLRPIQPYGPPPKKRLPHGLIKRRIPIVRNREANPEPPNKNSGWNPIVNPGMLALVAVVFVVFIYMLLYRVKNDN</sequence>
<dbReference type="Gene3D" id="1.10.720.40">
    <property type="match status" value="1"/>
</dbReference>
<evidence type="ECO:0000259" key="3">
    <source>
        <dbReference type="PROSITE" id="PS50954"/>
    </source>
</evidence>
<dbReference type="EMBL" id="JYDP01000017">
    <property type="protein sequence ID" value="KRZ15512.1"/>
    <property type="molecule type" value="Genomic_DNA"/>
</dbReference>
<dbReference type="PROSITE" id="PS50954">
    <property type="entry name" value="LEM"/>
    <property type="match status" value="1"/>
</dbReference>
<feature type="domain" description="LEM" evidence="3">
    <location>
        <begin position="3"/>
        <end position="47"/>
    </location>
</feature>
<evidence type="ECO:0000256" key="2">
    <source>
        <dbReference type="SAM" id="Phobius"/>
    </source>
</evidence>
<evidence type="ECO:0000313" key="5">
    <source>
        <dbReference type="Proteomes" id="UP000055024"/>
    </source>
</evidence>
<dbReference type="SUPFAM" id="SSF63451">
    <property type="entry name" value="LEM domain"/>
    <property type="match status" value="1"/>
</dbReference>
<dbReference type="OrthoDB" id="6363067at2759"/>
<feature type="region of interest" description="Disordered" evidence="1">
    <location>
        <begin position="67"/>
        <end position="103"/>
    </location>
</feature>
<feature type="compositionally biased region" description="Basic and acidic residues" evidence="1">
    <location>
        <begin position="67"/>
        <end position="81"/>
    </location>
</feature>
<dbReference type="STRING" id="268475.A0A0V1HXM9"/>
<reference evidence="4 5" key="1">
    <citation type="submission" date="2015-01" db="EMBL/GenBank/DDBJ databases">
        <title>Evolution of Trichinella species and genotypes.</title>
        <authorList>
            <person name="Korhonen P.K."/>
            <person name="Edoardo P."/>
            <person name="Giuseppe L.R."/>
            <person name="Gasser R.B."/>
        </authorList>
    </citation>
    <scope>NUCLEOTIDE SEQUENCE [LARGE SCALE GENOMIC DNA]</scope>
    <source>
        <strain evidence="4">ISS1029</strain>
    </source>
</reference>
<dbReference type="CDD" id="cd12934">
    <property type="entry name" value="LEM"/>
    <property type="match status" value="1"/>
</dbReference>
<dbReference type="SMART" id="SM00540">
    <property type="entry name" value="LEM"/>
    <property type="match status" value="1"/>
</dbReference>
<keyword evidence="5" id="KW-1185">Reference proteome</keyword>
<evidence type="ECO:0000313" key="4">
    <source>
        <dbReference type="EMBL" id="KRZ15512.1"/>
    </source>
</evidence>
<name>A0A0V1HXM9_9BILA</name>
<proteinExistence type="predicted"/>
<keyword evidence="2" id="KW-0812">Transmembrane</keyword>
<keyword evidence="2" id="KW-0472">Membrane</keyword>
<dbReference type="InterPro" id="IPR011015">
    <property type="entry name" value="LEM/LEM-like_dom_sf"/>
</dbReference>
<dbReference type="Pfam" id="PF03020">
    <property type="entry name" value="LEM"/>
    <property type="match status" value="1"/>
</dbReference>
<evidence type="ECO:0000256" key="1">
    <source>
        <dbReference type="SAM" id="MobiDB-lite"/>
    </source>
</evidence>
<keyword evidence="2" id="KW-1133">Transmembrane helix</keyword>
<dbReference type="AlphaFoldDB" id="A0A0V1HXM9"/>
<accession>A0A0V1HXM9</accession>
<protein>
    <recommendedName>
        <fullName evidence="3">LEM domain-containing protein</fullName>
    </recommendedName>
</protein>
<dbReference type="Proteomes" id="UP000055024">
    <property type="component" value="Unassembled WGS sequence"/>
</dbReference>
<organism evidence="4 5">
    <name type="scientific">Trichinella zimbabwensis</name>
    <dbReference type="NCBI Taxonomy" id="268475"/>
    <lineage>
        <taxon>Eukaryota</taxon>
        <taxon>Metazoa</taxon>
        <taxon>Ecdysozoa</taxon>
        <taxon>Nematoda</taxon>
        <taxon>Enoplea</taxon>
        <taxon>Dorylaimia</taxon>
        <taxon>Trichinellida</taxon>
        <taxon>Trichinellidae</taxon>
        <taxon>Trichinella</taxon>
    </lineage>
</organism>